<dbReference type="InterPro" id="IPR007485">
    <property type="entry name" value="LPS_assembly_LptE"/>
</dbReference>
<keyword evidence="2" id="KW-1185">Reference proteome</keyword>
<name>A0A848LAK6_9BACT</name>
<dbReference type="GO" id="GO:0043165">
    <property type="term" value="P:Gram-negative-bacterium-type cell outer membrane assembly"/>
    <property type="evidence" value="ECO:0007669"/>
    <property type="project" value="InterPro"/>
</dbReference>
<comment type="caution">
    <text evidence="1">The sequence shown here is derived from an EMBL/GenBank/DDBJ whole genome shotgun (WGS) entry which is preliminary data.</text>
</comment>
<sequence>MARALDGQARPGRVPRMSRPFAPVFRRLRSGVVLGVSAACVAVGAGCGYRFTPRGSGLPEGMSTLCAPLFFNETAEPTLEALFTRFLRQELTRVGRLGQGPACDARVEGAVLSVWNQPTIVGNYFRVVASARLRLVNKDGQVVKETHVSGTEDYLLGTGDVLEAETNRQAALDRLAEMLMRDGFDRLTNAW</sequence>
<evidence type="ECO:0000313" key="1">
    <source>
        <dbReference type="EMBL" id="NMO13361.1"/>
    </source>
</evidence>
<gene>
    <name evidence="1" type="ORF">HG543_00530</name>
</gene>
<dbReference type="Pfam" id="PF04390">
    <property type="entry name" value="LptE"/>
    <property type="match status" value="1"/>
</dbReference>
<proteinExistence type="predicted"/>
<dbReference type="Proteomes" id="UP000518300">
    <property type="component" value="Unassembled WGS sequence"/>
</dbReference>
<evidence type="ECO:0000313" key="2">
    <source>
        <dbReference type="Proteomes" id="UP000518300"/>
    </source>
</evidence>
<dbReference type="GO" id="GO:0019867">
    <property type="term" value="C:outer membrane"/>
    <property type="evidence" value="ECO:0007669"/>
    <property type="project" value="InterPro"/>
</dbReference>
<reference evidence="1 2" key="1">
    <citation type="submission" date="2020-04" db="EMBL/GenBank/DDBJ databases">
        <title>Draft genome of Pyxidicoccus fallax type strain.</title>
        <authorList>
            <person name="Whitworth D.E."/>
        </authorList>
    </citation>
    <scope>NUCLEOTIDE SEQUENCE [LARGE SCALE GENOMIC DNA]</scope>
    <source>
        <strain evidence="1 2">DSM 14698</strain>
    </source>
</reference>
<evidence type="ECO:0008006" key="3">
    <source>
        <dbReference type="Google" id="ProtNLM"/>
    </source>
</evidence>
<dbReference type="AlphaFoldDB" id="A0A848LAK6"/>
<dbReference type="EMBL" id="JABBJJ010000001">
    <property type="protein sequence ID" value="NMO13361.1"/>
    <property type="molecule type" value="Genomic_DNA"/>
</dbReference>
<accession>A0A848LAK6</accession>
<organism evidence="1 2">
    <name type="scientific">Pyxidicoccus fallax</name>
    <dbReference type="NCBI Taxonomy" id="394095"/>
    <lineage>
        <taxon>Bacteria</taxon>
        <taxon>Pseudomonadati</taxon>
        <taxon>Myxococcota</taxon>
        <taxon>Myxococcia</taxon>
        <taxon>Myxococcales</taxon>
        <taxon>Cystobacterineae</taxon>
        <taxon>Myxococcaceae</taxon>
        <taxon>Pyxidicoccus</taxon>
    </lineage>
</organism>
<protein>
    <recommendedName>
        <fullName evidence="3">Lipoprotein</fullName>
    </recommendedName>
</protein>